<accession>A0A976M802</accession>
<dbReference type="SMART" id="SM00382">
    <property type="entry name" value="AAA"/>
    <property type="match status" value="1"/>
</dbReference>
<evidence type="ECO:0000256" key="13">
    <source>
        <dbReference type="ARBA" id="ARBA00023049"/>
    </source>
</evidence>
<feature type="domain" description="AAA+ ATPase" evidence="17">
    <location>
        <begin position="327"/>
        <end position="468"/>
    </location>
</feature>
<evidence type="ECO:0000256" key="10">
    <source>
        <dbReference type="ARBA" id="ARBA00022833"/>
    </source>
</evidence>
<evidence type="ECO:0000256" key="4">
    <source>
        <dbReference type="ARBA" id="ARBA00010550"/>
    </source>
</evidence>
<dbReference type="GO" id="GO:0005745">
    <property type="term" value="C:m-AAA complex"/>
    <property type="evidence" value="ECO:0007669"/>
    <property type="project" value="TreeGrafter"/>
</dbReference>
<dbReference type="InterPro" id="IPR005936">
    <property type="entry name" value="FtsH"/>
</dbReference>
<dbReference type="SUPFAM" id="SSF52540">
    <property type="entry name" value="P-loop containing nucleoside triphosphate hydrolases"/>
    <property type="match status" value="1"/>
</dbReference>
<dbReference type="PANTHER" id="PTHR43655">
    <property type="entry name" value="ATP-DEPENDENT PROTEASE"/>
    <property type="match status" value="1"/>
</dbReference>
<evidence type="ECO:0000256" key="16">
    <source>
        <dbReference type="SAM" id="MobiDB-lite"/>
    </source>
</evidence>
<dbReference type="NCBIfam" id="TIGR01241">
    <property type="entry name" value="FtsH_fam"/>
    <property type="match status" value="1"/>
</dbReference>
<keyword evidence="12" id="KW-1133">Transmembrane helix</keyword>
<dbReference type="InterPro" id="IPR041569">
    <property type="entry name" value="AAA_lid_3"/>
</dbReference>
<dbReference type="Gene3D" id="3.40.50.300">
    <property type="entry name" value="P-loop containing nucleotide triphosphate hydrolases"/>
    <property type="match status" value="1"/>
</dbReference>
<dbReference type="CDD" id="cd19501">
    <property type="entry name" value="RecA-like_FtsH"/>
    <property type="match status" value="1"/>
</dbReference>
<reference evidence="18" key="1">
    <citation type="submission" date="2022-07" db="EMBL/GenBank/DDBJ databases">
        <title>Evaluation of T. orientalis genome assembly methods using nanopore sequencing and analysis of variation between genomes.</title>
        <authorList>
            <person name="Yam J."/>
            <person name="Micallef M.L."/>
            <person name="Liu M."/>
            <person name="Djordjevic S.P."/>
            <person name="Bogema D.R."/>
            <person name="Jenkins C."/>
        </authorList>
    </citation>
    <scope>NUCLEOTIDE SEQUENCE</scope>
    <source>
        <strain evidence="18">Fish Creek</strain>
    </source>
</reference>
<keyword evidence="13" id="KW-0482">Metalloprotease</keyword>
<dbReference type="EMBL" id="CP056068">
    <property type="protein sequence ID" value="UKJ90396.2"/>
    <property type="molecule type" value="Genomic_DNA"/>
</dbReference>
<evidence type="ECO:0000256" key="12">
    <source>
        <dbReference type="ARBA" id="ARBA00022989"/>
    </source>
</evidence>
<dbReference type="Pfam" id="PF17862">
    <property type="entry name" value="AAA_lid_3"/>
    <property type="match status" value="1"/>
</dbReference>
<evidence type="ECO:0000256" key="11">
    <source>
        <dbReference type="ARBA" id="ARBA00022840"/>
    </source>
</evidence>
<sequence length="773" mass="86864">MNLSKAAGRTILSDYLLLNFNRRTSRTLLKNYHRYVTSSPKVCFNLTHNNFNSPLRLSCIINNKFFSTERPPPGFGKFSNKDEPSVSTTHEKKDSEESEYRASDSRKTNENDRNDEGSKDDRKPGYWKIFDPSSLFILGLAFIALLELTEPYGLTNEITMQEFLSKYFVKAYIDRIQVVNKDYCRCYISEHCPIKTPKYVTFRIGSIDLFEQKIDNIQASMGLHPSNYIPIHYVYEINFLTEIKKFTPFLFFLLLMGVGLRKISIRGSNSINPFMRIGKASPIEGKEVKVNVKFKDVAGMNEAKAEITEFVDFLRSPKTYESYGAKIPKGVLLCGAPGTGKTMLAKAVAGEANVPFYSMSGSDFIEVFVGVGPSRVRDLFEKARKNAPSIVFIDEIDAIGRKRSKSGFTAGSNDERENTLNQLLVEMDGFKPTTGVIVLAGTNRADILDPALTRPGRFDRTVNIPKPDLDERYEIFKVHLKPLKFSSTVDVEEFARRLASLTPNFVGAEIANVCNEAAIQAARRKSKDGVSMGDFDNAIERVVAGMRKPPGLLSPQQKLAVAYHEVGHALVGWWLEHADPVLKVSIIPRTSGALGYAQQMPDDSMLFTRDALLDKIAVILGGRAAEDIFIGKITTGATDDLNKVTKMCYAFVSQWGMNSELGLVSFQRDGGDDPNFYRSYSETTAQLIDREVRTIIENQYQRVKNMLSGKADLVHKLSKLLYDKETITYHDIASCVGEREFPMNERYRPYIEAKATEVKVVEPPAEVKEEPAK</sequence>
<dbReference type="PROSITE" id="PS00674">
    <property type="entry name" value="AAA"/>
    <property type="match status" value="1"/>
</dbReference>
<evidence type="ECO:0000313" key="18">
    <source>
        <dbReference type="EMBL" id="UKJ90396.2"/>
    </source>
</evidence>
<dbReference type="GO" id="GO:0034982">
    <property type="term" value="P:mitochondrial protein processing"/>
    <property type="evidence" value="ECO:0007669"/>
    <property type="project" value="TreeGrafter"/>
</dbReference>
<feature type="compositionally biased region" description="Basic and acidic residues" evidence="16">
    <location>
        <begin position="79"/>
        <end position="121"/>
    </location>
</feature>
<comment type="subcellular location">
    <subcellularLocation>
        <location evidence="2">Mitochondrion membrane</location>
        <topology evidence="2">Multi-pass membrane protein</topology>
    </subcellularLocation>
</comment>
<evidence type="ECO:0000256" key="15">
    <source>
        <dbReference type="ARBA" id="ARBA00023136"/>
    </source>
</evidence>
<dbReference type="InterPro" id="IPR003959">
    <property type="entry name" value="ATPase_AAA_core"/>
</dbReference>
<keyword evidence="9" id="KW-0378">Hydrolase</keyword>
<evidence type="ECO:0000256" key="3">
    <source>
        <dbReference type="ARBA" id="ARBA00010044"/>
    </source>
</evidence>
<dbReference type="FunFam" id="3.40.50.300:FF:000001">
    <property type="entry name" value="ATP-dependent zinc metalloprotease FtsH"/>
    <property type="match status" value="1"/>
</dbReference>
<dbReference type="InterPro" id="IPR003960">
    <property type="entry name" value="ATPase_AAA_CS"/>
</dbReference>
<evidence type="ECO:0000259" key="17">
    <source>
        <dbReference type="SMART" id="SM00382"/>
    </source>
</evidence>
<evidence type="ECO:0000256" key="1">
    <source>
        <dbReference type="ARBA" id="ARBA00001947"/>
    </source>
</evidence>
<dbReference type="Pfam" id="PF01434">
    <property type="entry name" value="Peptidase_M41"/>
    <property type="match status" value="1"/>
</dbReference>
<keyword evidence="6" id="KW-0812">Transmembrane</keyword>
<dbReference type="GO" id="GO:0016887">
    <property type="term" value="F:ATP hydrolysis activity"/>
    <property type="evidence" value="ECO:0007669"/>
    <property type="project" value="InterPro"/>
</dbReference>
<keyword evidence="11" id="KW-0067">ATP-binding</keyword>
<dbReference type="GO" id="GO:0004176">
    <property type="term" value="F:ATP-dependent peptidase activity"/>
    <property type="evidence" value="ECO:0007669"/>
    <property type="project" value="InterPro"/>
</dbReference>
<comment type="similarity">
    <text evidence="3">In the C-terminal section; belongs to the peptidase M41 family.</text>
</comment>
<keyword evidence="7" id="KW-0479">Metal-binding</keyword>
<dbReference type="Gene3D" id="1.20.58.760">
    <property type="entry name" value="Peptidase M41"/>
    <property type="match status" value="1"/>
</dbReference>
<dbReference type="Proteomes" id="UP000244803">
    <property type="component" value="Chromosome 2"/>
</dbReference>
<dbReference type="InterPro" id="IPR050928">
    <property type="entry name" value="ATP-dep_Zn_Metalloprotease"/>
</dbReference>
<comment type="similarity">
    <text evidence="4">In the N-terminal section; belongs to the AAA ATPase family.</text>
</comment>
<evidence type="ECO:0000256" key="7">
    <source>
        <dbReference type="ARBA" id="ARBA00022723"/>
    </source>
</evidence>
<dbReference type="InterPro" id="IPR000642">
    <property type="entry name" value="Peptidase_M41"/>
</dbReference>
<evidence type="ECO:0000313" key="19">
    <source>
        <dbReference type="Proteomes" id="UP000244803"/>
    </source>
</evidence>
<proteinExistence type="inferred from homology"/>
<dbReference type="GO" id="GO:0004222">
    <property type="term" value="F:metalloendopeptidase activity"/>
    <property type="evidence" value="ECO:0007669"/>
    <property type="project" value="InterPro"/>
</dbReference>
<keyword evidence="14" id="KW-0496">Mitochondrion</keyword>
<evidence type="ECO:0000256" key="9">
    <source>
        <dbReference type="ARBA" id="ARBA00022801"/>
    </source>
</evidence>
<evidence type="ECO:0000256" key="6">
    <source>
        <dbReference type="ARBA" id="ARBA00022692"/>
    </source>
</evidence>
<comment type="cofactor">
    <cofactor evidence="1">
        <name>Zn(2+)</name>
        <dbReference type="ChEBI" id="CHEBI:29105"/>
    </cofactor>
</comment>
<dbReference type="OrthoDB" id="1413014at2759"/>
<dbReference type="GO" id="GO:0005524">
    <property type="term" value="F:ATP binding"/>
    <property type="evidence" value="ECO:0007669"/>
    <property type="project" value="UniProtKB-KW"/>
</dbReference>
<dbReference type="InterPro" id="IPR003593">
    <property type="entry name" value="AAA+_ATPase"/>
</dbReference>
<name>A0A976M802_THEOR</name>
<dbReference type="Pfam" id="PF00004">
    <property type="entry name" value="AAA"/>
    <property type="match status" value="1"/>
</dbReference>
<keyword evidence="5" id="KW-0645">Protease</keyword>
<dbReference type="FunFam" id="1.10.8.60:FF:000019">
    <property type="entry name" value="AFG3-like AAA ATPase 2"/>
    <property type="match status" value="1"/>
</dbReference>
<dbReference type="HAMAP" id="MF_01458">
    <property type="entry name" value="FtsH"/>
    <property type="match status" value="1"/>
</dbReference>
<evidence type="ECO:0000256" key="14">
    <source>
        <dbReference type="ARBA" id="ARBA00023128"/>
    </source>
</evidence>
<dbReference type="FunFam" id="1.20.58.760:FF:000003">
    <property type="entry name" value="AFG3-like AAA ATPase 2"/>
    <property type="match status" value="1"/>
</dbReference>
<dbReference type="Gene3D" id="1.10.8.60">
    <property type="match status" value="1"/>
</dbReference>
<keyword evidence="10" id="KW-0862">Zinc</keyword>
<keyword evidence="15" id="KW-0472">Membrane</keyword>
<evidence type="ECO:0000256" key="8">
    <source>
        <dbReference type="ARBA" id="ARBA00022741"/>
    </source>
</evidence>
<dbReference type="SUPFAM" id="SSF140990">
    <property type="entry name" value="FtsH protease domain-like"/>
    <property type="match status" value="1"/>
</dbReference>
<gene>
    <name evidence="18" type="ORF">MACJ_001329</name>
</gene>
<evidence type="ECO:0000256" key="2">
    <source>
        <dbReference type="ARBA" id="ARBA00004225"/>
    </source>
</evidence>
<dbReference type="InterPro" id="IPR037219">
    <property type="entry name" value="Peptidase_M41-like"/>
</dbReference>
<dbReference type="PANTHER" id="PTHR43655:SF2">
    <property type="entry name" value="AFG3 LIKE MATRIX AAA PEPTIDASE SUBUNIT 2, ISOFORM A"/>
    <property type="match status" value="1"/>
</dbReference>
<dbReference type="Gene3D" id="3.40.1690.20">
    <property type="match status" value="1"/>
</dbReference>
<dbReference type="GO" id="GO:0046872">
    <property type="term" value="F:metal ion binding"/>
    <property type="evidence" value="ECO:0007669"/>
    <property type="project" value="UniProtKB-KW"/>
</dbReference>
<dbReference type="InterPro" id="IPR027417">
    <property type="entry name" value="P-loop_NTPase"/>
</dbReference>
<organism evidence="18 19">
    <name type="scientific">Theileria orientalis</name>
    <dbReference type="NCBI Taxonomy" id="68886"/>
    <lineage>
        <taxon>Eukaryota</taxon>
        <taxon>Sar</taxon>
        <taxon>Alveolata</taxon>
        <taxon>Apicomplexa</taxon>
        <taxon>Aconoidasida</taxon>
        <taxon>Piroplasmida</taxon>
        <taxon>Theileriidae</taxon>
        <taxon>Theileria</taxon>
    </lineage>
</organism>
<evidence type="ECO:0000256" key="5">
    <source>
        <dbReference type="ARBA" id="ARBA00022670"/>
    </source>
</evidence>
<dbReference type="AlphaFoldDB" id="A0A976M802"/>
<feature type="region of interest" description="Disordered" evidence="16">
    <location>
        <begin position="73"/>
        <end position="121"/>
    </location>
</feature>
<protein>
    <submittedName>
        <fullName evidence="18">Mitochondrial respiratory chain complexes assembly protein</fullName>
    </submittedName>
</protein>
<keyword evidence="8" id="KW-0547">Nucleotide-binding</keyword>